<dbReference type="GO" id="GO:0006281">
    <property type="term" value="P:DNA repair"/>
    <property type="evidence" value="ECO:0007669"/>
    <property type="project" value="UniProtKB-KW"/>
</dbReference>
<dbReference type="GO" id="GO:0032259">
    <property type="term" value="P:methylation"/>
    <property type="evidence" value="ECO:0007669"/>
    <property type="project" value="UniProtKB-KW"/>
</dbReference>
<evidence type="ECO:0000256" key="5">
    <source>
        <dbReference type="ARBA" id="ARBA00022603"/>
    </source>
</evidence>
<evidence type="ECO:0000259" key="12">
    <source>
        <dbReference type="Pfam" id="PF01035"/>
    </source>
</evidence>
<keyword evidence="7" id="KW-0227">DNA damage</keyword>
<evidence type="ECO:0000256" key="9">
    <source>
        <dbReference type="ARBA" id="ARBA00030795"/>
    </source>
</evidence>
<dbReference type="EC" id="2.1.1.63" evidence="3"/>
<sequence>MHGIYEIISCPLGKICVAEIDQELCALMFDSRDKGKELARIYPSVEFVEDHIANAKNVSITKLLHGEEATENLSISKHVFERCSDFRKEVYNQLMRIPRGTTRSYAEIAKLMGRPTAYRAVAQACGANVLPVVIPCHRVVASDGSLGGFSSGIETKKQLLKMESVEL</sequence>
<dbReference type="Proteomes" id="UP000054495">
    <property type="component" value="Unassembled WGS sequence"/>
</dbReference>
<keyword evidence="8" id="KW-0234">DNA repair</keyword>
<dbReference type="Pfam" id="PF01035">
    <property type="entry name" value="DNA_binding_1"/>
    <property type="match status" value="1"/>
</dbReference>
<reference evidence="13 14" key="1">
    <citation type="submission" date="2013-05" db="EMBL/GenBank/DDBJ databases">
        <title>Draft genome of the parasitic nematode Anyclostoma ceylanicum.</title>
        <authorList>
            <person name="Mitreva M."/>
        </authorList>
    </citation>
    <scope>NUCLEOTIDE SEQUENCE [LARGE SCALE GENOMIC DNA]</scope>
</reference>
<dbReference type="InterPro" id="IPR014048">
    <property type="entry name" value="MethylDNA_cys_MeTrfase_DNA-bd"/>
</dbReference>
<evidence type="ECO:0000256" key="11">
    <source>
        <dbReference type="ARBA" id="ARBA00049348"/>
    </source>
</evidence>
<dbReference type="PANTHER" id="PTHR10815">
    <property type="entry name" value="METHYLATED-DNA--PROTEIN-CYSTEINE METHYLTRANSFERASE"/>
    <property type="match status" value="1"/>
</dbReference>
<dbReference type="Gene3D" id="1.10.10.10">
    <property type="entry name" value="Winged helix-like DNA-binding domain superfamily/Winged helix DNA-binding domain"/>
    <property type="match status" value="1"/>
</dbReference>
<organism evidence="13 14">
    <name type="scientific">Ancylostoma ceylanicum</name>
    <dbReference type="NCBI Taxonomy" id="53326"/>
    <lineage>
        <taxon>Eukaryota</taxon>
        <taxon>Metazoa</taxon>
        <taxon>Ecdysozoa</taxon>
        <taxon>Nematoda</taxon>
        <taxon>Chromadorea</taxon>
        <taxon>Rhabditida</taxon>
        <taxon>Rhabditina</taxon>
        <taxon>Rhabditomorpha</taxon>
        <taxon>Strongyloidea</taxon>
        <taxon>Ancylostomatidae</taxon>
        <taxon>Ancylostomatinae</taxon>
        <taxon>Ancylostoma</taxon>
    </lineage>
</organism>
<protein>
    <recommendedName>
        <fullName evidence="4">Methylated-DNA--protein-cysteine methyltransferase</fullName>
        <ecNumber evidence="3">2.1.1.63</ecNumber>
    </recommendedName>
    <alternativeName>
        <fullName evidence="9">6-O-methylguanine-DNA methyltransferase</fullName>
    </alternativeName>
    <alternativeName>
        <fullName evidence="10">O-6-methylguanine-DNA-alkyltransferase</fullName>
    </alternativeName>
</protein>
<comment type="catalytic activity">
    <reaction evidence="1">
        <text>a 4-O-methyl-thymidine in DNA + L-cysteinyl-[protein] = a thymidine in DNA + S-methyl-L-cysteinyl-[protein]</text>
        <dbReference type="Rhea" id="RHEA:53428"/>
        <dbReference type="Rhea" id="RHEA-COMP:10131"/>
        <dbReference type="Rhea" id="RHEA-COMP:10132"/>
        <dbReference type="Rhea" id="RHEA-COMP:13555"/>
        <dbReference type="Rhea" id="RHEA-COMP:13556"/>
        <dbReference type="ChEBI" id="CHEBI:29950"/>
        <dbReference type="ChEBI" id="CHEBI:82612"/>
        <dbReference type="ChEBI" id="CHEBI:137386"/>
        <dbReference type="ChEBI" id="CHEBI:137387"/>
        <dbReference type="EC" id="2.1.1.63"/>
    </reaction>
</comment>
<gene>
    <name evidence="13" type="ORF">ANCCEY_13126</name>
</gene>
<keyword evidence="5 13" id="KW-0489">Methyltransferase</keyword>
<dbReference type="AlphaFoldDB" id="A0A0D6L9J8"/>
<comment type="similarity">
    <text evidence="2">Belongs to the MGMT family.</text>
</comment>
<dbReference type="SUPFAM" id="SSF46767">
    <property type="entry name" value="Methylated DNA-protein cysteine methyltransferase, C-terminal domain"/>
    <property type="match status" value="1"/>
</dbReference>
<evidence type="ECO:0000256" key="6">
    <source>
        <dbReference type="ARBA" id="ARBA00022679"/>
    </source>
</evidence>
<comment type="catalytic activity">
    <reaction evidence="11">
        <text>a 6-O-methyl-2'-deoxyguanosine in DNA + L-cysteinyl-[protein] = S-methyl-L-cysteinyl-[protein] + a 2'-deoxyguanosine in DNA</text>
        <dbReference type="Rhea" id="RHEA:24000"/>
        <dbReference type="Rhea" id="RHEA-COMP:10131"/>
        <dbReference type="Rhea" id="RHEA-COMP:10132"/>
        <dbReference type="Rhea" id="RHEA-COMP:11367"/>
        <dbReference type="Rhea" id="RHEA-COMP:11368"/>
        <dbReference type="ChEBI" id="CHEBI:29950"/>
        <dbReference type="ChEBI" id="CHEBI:82612"/>
        <dbReference type="ChEBI" id="CHEBI:85445"/>
        <dbReference type="ChEBI" id="CHEBI:85448"/>
        <dbReference type="EC" id="2.1.1.63"/>
    </reaction>
</comment>
<proteinExistence type="inferred from homology"/>
<evidence type="ECO:0000313" key="13">
    <source>
        <dbReference type="EMBL" id="EPB67783.1"/>
    </source>
</evidence>
<dbReference type="FunFam" id="1.10.10.10:FF:000214">
    <property type="entry name" value="Methylated-DNA--protein-cysteine methyltransferase"/>
    <property type="match status" value="1"/>
</dbReference>
<dbReference type="EMBL" id="KE125576">
    <property type="protein sequence ID" value="EPB67783.1"/>
    <property type="molecule type" value="Genomic_DNA"/>
</dbReference>
<evidence type="ECO:0000256" key="1">
    <source>
        <dbReference type="ARBA" id="ARBA00001286"/>
    </source>
</evidence>
<keyword evidence="6 13" id="KW-0808">Transferase</keyword>
<dbReference type="InterPro" id="IPR001497">
    <property type="entry name" value="MethylDNA_cys_MeTrfase_AS"/>
</dbReference>
<feature type="domain" description="Methylated-DNA-[protein]-cysteine S-methyltransferase DNA binding" evidence="12">
    <location>
        <begin position="85"/>
        <end position="165"/>
    </location>
</feature>
<dbReference type="GO" id="GO:0003908">
    <property type="term" value="F:methylated-DNA-[protein]-cysteine S-methyltransferase activity"/>
    <property type="evidence" value="ECO:0007669"/>
    <property type="project" value="UniProtKB-EC"/>
</dbReference>
<evidence type="ECO:0000313" key="14">
    <source>
        <dbReference type="Proteomes" id="UP000054495"/>
    </source>
</evidence>
<evidence type="ECO:0000256" key="2">
    <source>
        <dbReference type="ARBA" id="ARBA00008711"/>
    </source>
</evidence>
<evidence type="ECO:0000256" key="4">
    <source>
        <dbReference type="ARBA" id="ARBA00015377"/>
    </source>
</evidence>
<keyword evidence="14" id="KW-1185">Reference proteome</keyword>
<accession>A0A0D6L9J8</accession>
<name>A0A0D6L9J8_9BILA</name>
<dbReference type="PROSITE" id="PS00374">
    <property type="entry name" value="MGMT"/>
    <property type="match status" value="1"/>
</dbReference>
<dbReference type="PANTHER" id="PTHR10815:SF13">
    <property type="entry name" value="METHYLATED-DNA--PROTEIN-CYSTEINE METHYLTRANSFERASE"/>
    <property type="match status" value="1"/>
</dbReference>
<evidence type="ECO:0000256" key="10">
    <source>
        <dbReference type="ARBA" id="ARBA00031621"/>
    </source>
</evidence>
<evidence type="ECO:0000256" key="3">
    <source>
        <dbReference type="ARBA" id="ARBA00011918"/>
    </source>
</evidence>
<dbReference type="InterPro" id="IPR036388">
    <property type="entry name" value="WH-like_DNA-bd_sf"/>
</dbReference>
<dbReference type="NCBIfam" id="TIGR00589">
    <property type="entry name" value="ogt"/>
    <property type="match status" value="1"/>
</dbReference>
<dbReference type="CDD" id="cd06445">
    <property type="entry name" value="ATase"/>
    <property type="match status" value="1"/>
</dbReference>
<evidence type="ECO:0000256" key="8">
    <source>
        <dbReference type="ARBA" id="ARBA00023204"/>
    </source>
</evidence>
<dbReference type="InterPro" id="IPR036217">
    <property type="entry name" value="MethylDNA_cys_MeTrfase_DNAb"/>
</dbReference>
<evidence type="ECO:0000256" key="7">
    <source>
        <dbReference type="ARBA" id="ARBA00022763"/>
    </source>
</evidence>